<dbReference type="Proteomes" id="UP000747110">
    <property type="component" value="Unassembled WGS sequence"/>
</dbReference>
<keyword evidence="3" id="KW-1185">Reference proteome</keyword>
<name>A0A8J4C626_9CHLO</name>
<accession>A0A8J4C626</accession>
<gene>
    <name evidence="2" type="ORF">Vretifemale_5240</name>
</gene>
<comment type="caution">
    <text evidence="2">The sequence shown here is derived from an EMBL/GenBank/DDBJ whole genome shotgun (WGS) entry which is preliminary data.</text>
</comment>
<organism evidence="2 3">
    <name type="scientific">Volvox reticuliferus</name>
    <dbReference type="NCBI Taxonomy" id="1737510"/>
    <lineage>
        <taxon>Eukaryota</taxon>
        <taxon>Viridiplantae</taxon>
        <taxon>Chlorophyta</taxon>
        <taxon>core chlorophytes</taxon>
        <taxon>Chlorophyceae</taxon>
        <taxon>CS clade</taxon>
        <taxon>Chlamydomonadales</taxon>
        <taxon>Volvocaceae</taxon>
        <taxon>Volvox</taxon>
    </lineage>
</organism>
<dbReference type="PANTHER" id="PTHR31600">
    <property type="entry name" value="TINY MACROCYSTS PROTEIN B-RELATED"/>
    <property type="match status" value="1"/>
</dbReference>
<dbReference type="OrthoDB" id="10470648at2759"/>
<reference evidence="2" key="1">
    <citation type="journal article" date="2021" name="Proc. Natl. Acad. Sci. U.S.A.">
        <title>Three genomes in the algal genus Volvox reveal the fate of a haploid sex-determining region after a transition to homothallism.</title>
        <authorList>
            <person name="Yamamoto K."/>
            <person name="Hamaji T."/>
            <person name="Kawai-Toyooka H."/>
            <person name="Matsuzaki R."/>
            <person name="Takahashi F."/>
            <person name="Nishimura Y."/>
            <person name="Kawachi M."/>
            <person name="Noguchi H."/>
            <person name="Minakuchi Y."/>
            <person name="Umen J.G."/>
            <person name="Toyoda A."/>
            <person name="Nozaki H."/>
        </authorList>
    </citation>
    <scope>NUCLEOTIDE SEQUENCE</scope>
    <source>
        <strain evidence="2">NIES-3786</strain>
    </source>
</reference>
<dbReference type="EMBL" id="BNCP01000007">
    <property type="protein sequence ID" value="GIL75461.1"/>
    <property type="molecule type" value="Genomic_DNA"/>
</dbReference>
<sequence length="143" mass="15746">MSRYLDAEDTASQRSGASGASGTSGAASGLGQSETSSQRSDSKFIRRERNTSAEREEGDLLEQKRSIQDGIFSCMYTLVRQAALSGWKFAVLKVVLEGLMGFIVVFNPSITAWKIDVSNPGRTLQSRPRRSVSPNPPWRQPKY</sequence>
<protein>
    <submittedName>
        <fullName evidence="2">Uncharacterized protein</fullName>
    </submittedName>
</protein>
<proteinExistence type="predicted"/>
<feature type="compositionally biased region" description="Basic and acidic residues" evidence="1">
    <location>
        <begin position="40"/>
        <end position="55"/>
    </location>
</feature>
<feature type="region of interest" description="Disordered" evidence="1">
    <location>
        <begin position="1"/>
        <end position="60"/>
    </location>
</feature>
<evidence type="ECO:0000313" key="3">
    <source>
        <dbReference type="Proteomes" id="UP000747110"/>
    </source>
</evidence>
<feature type="compositionally biased region" description="Low complexity" evidence="1">
    <location>
        <begin position="10"/>
        <end position="33"/>
    </location>
</feature>
<dbReference type="PANTHER" id="PTHR31600:SF2">
    <property type="entry name" value="GAMETE ENRICHED GENE 10 PROTEIN-RELATED"/>
    <property type="match status" value="1"/>
</dbReference>
<evidence type="ECO:0000313" key="2">
    <source>
        <dbReference type="EMBL" id="GIL75461.1"/>
    </source>
</evidence>
<dbReference type="InterPro" id="IPR052994">
    <property type="entry name" value="Tiny_macrocysts_regulators"/>
</dbReference>
<feature type="compositionally biased region" description="Pro residues" evidence="1">
    <location>
        <begin position="134"/>
        <end position="143"/>
    </location>
</feature>
<evidence type="ECO:0000256" key="1">
    <source>
        <dbReference type="SAM" id="MobiDB-lite"/>
    </source>
</evidence>
<dbReference type="AlphaFoldDB" id="A0A8J4C626"/>
<feature type="region of interest" description="Disordered" evidence="1">
    <location>
        <begin position="123"/>
        <end position="143"/>
    </location>
</feature>